<dbReference type="PANTHER" id="PTHR23072">
    <property type="entry name" value="PHOSPHATIDYLINOSITOL GLYCAN-RELATED"/>
    <property type="match status" value="1"/>
</dbReference>
<dbReference type="SUPFAM" id="SSF53649">
    <property type="entry name" value="Alkaline phosphatase-like"/>
    <property type="match status" value="1"/>
</dbReference>
<keyword evidence="4" id="KW-0337">GPI-anchor biosynthesis</keyword>
<keyword evidence="6 11" id="KW-0812">Transmembrane</keyword>
<keyword evidence="8 11" id="KW-1133">Transmembrane helix</keyword>
<dbReference type="GO" id="GO:0005789">
    <property type="term" value="C:endoplasmic reticulum membrane"/>
    <property type="evidence" value="ECO:0007669"/>
    <property type="project" value="UniProtKB-SubCell"/>
</dbReference>
<evidence type="ECO:0000256" key="2">
    <source>
        <dbReference type="ARBA" id="ARBA00004687"/>
    </source>
</evidence>
<proteinExistence type="inferred from homology"/>
<evidence type="ECO:0000259" key="12">
    <source>
        <dbReference type="Pfam" id="PF19316"/>
    </source>
</evidence>
<evidence type="ECO:0000256" key="7">
    <source>
        <dbReference type="ARBA" id="ARBA00022824"/>
    </source>
</evidence>
<comment type="pathway">
    <text evidence="2">Glycolipid biosynthesis; glycosylphosphatidylinositol-anchor biosynthesis.</text>
</comment>
<dbReference type="GO" id="GO:0006506">
    <property type="term" value="P:GPI anchor biosynthetic process"/>
    <property type="evidence" value="ECO:0007669"/>
    <property type="project" value="UniProtKB-UniPathway"/>
</dbReference>
<comment type="similarity">
    <text evidence="3">Belongs to the PIGG/PIGN/PIGO family. PIGG subfamily.</text>
</comment>
<accession>A0A2P6NZD9</accession>
<evidence type="ECO:0000256" key="5">
    <source>
        <dbReference type="ARBA" id="ARBA00022679"/>
    </source>
</evidence>
<dbReference type="EMBL" id="MDYQ01000004">
    <property type="protein sequence ID" value="PRP89326.1"/>
    <property type="molecule type" value="Genomic_DNA"/>
</dbReference>
<feature type="transmembrane region" description="Helical" evidence="11">
    <location>
        <begin position="633"/>
        <end position="650"/>
    </location>
</feature>
<evidence type="ECO:0000256" key="11">
    <source>
        <dbReference type="SAM" id="Phobius"/>
    </source>
</evidence>
<keyword evidence="9 11" id="KW-0472">Membrane</keyword>
<dbReference type="InterPro" id="IPR017850">
    <property type="entry name" value="Alkaline_phosphatase_core_sf"/>
</dbReference>
<feature type="transmembrane region" description="Helical" evidence="11">
    <location>
        <begin position="698"/>
        <end position="723"/>
    </location>
</feature>
<keyword evidence="7" id="KW-0256">Endoplasmic reticulum</keyword>
<dbReference type="Pfam" id="PF19316">
    <property type="entry name" value="PIGO_PIGG"/>
    <property type="match status" value="1"/>
</dbReference>
<comment type="caution">
    <text evidence="13">The sequence shown here is derived from an EMBL/GenBank/DDBJ whole genome shotgun (WGS) entry which is preliminary data.</text>
</comment>
<dbReference type="InterPro" id="IPR037674">
    <property type="entry name" value="PIG-G_N"/>
</dbReference>
<dbReference type="InterPro" id="IPR002591">
    <property type="entry name" value="Phosphodiest/P_Trfase"/>
</dbReference>
<dbReference type="FunCoup" id="A0A2P6NZD9">
    <property type="interactions" value="284"/>
</dbReference>
<dbReference type="InterPro" id="IPR039527">
    <property type="entry name" value="PIGG/GPI7"/>
</dbReference>
<dbReference type="AlphaFoldDB" id="A0A2P6NZD9"/>
<keyword evidence="5 13" id="KW-0808">Transferase</keyword>
<dbReference type="OrthoDB" id="272139at2759"/>
<evidence type="ECO:0000256" key="10">
    <source>
        <dbReference type="ARBA" id="ARBA00023180"/>
    </source>
</evidence>
<feature type="transmembrane region" description="Helical" evidence="11">
    <location>
        <begin position="777"/>
        <end position="804"/>
    </location>
</feature>
<feature type="transmembrane region" description="Helical" evidence="11">
    <location>
        <begin position="6"/>
        <end position="29"/>
    </location>
</feature>
<gene>
    <name evidence="13" type="ORF">PROFUN_02200</name>
</gene>
<evidence type="ECO:0000256" key="1">
    <source>
        <dbReference type="ARBA" id="ARBA00004477"/>
    </source>
</evidence>
<dbReference type="Gene3D" id="3.40.720.10">
    <property type="entry name" value="Alkaline Phosphatase, subunit A"/>
    <property type="match status" value="1"/>
</dbReference>
<feature type="transmembrane region" description="Helical" evidence="11">
    <location>
        <begin position="825"/>
        <end position="846"/>
    </location>
</feature>
<reference evidence="13 14" key="1">
    <citation type="journal article" date="2018" name="Genome Biol. Evol.">
        <title>Multiple Roots of Fruiting Body Formation in Amoebozoa.</title>
        <authorList>
            <person name="Hillmann F."/>
            <person name="Forbes G."/>
            <person name="Novohradska S."/>
            <person name="Ferling I."/>
            <person name="Riege K."/>
            <person name="Groth M."/>
            <person name="Westermann M."/>
            <person name="Marz M."/>
            <person name="Spaller T."/>
            <person name="Winckler T."/>
            <person name="Schaap P."/>
            <person name="Glockner G."/>
        </authorList>
    </citation>
    <scope>NUCLEOTIDE SEQUENCE [LARGE SCALE GENOMIC DNA]</scope>
    <source>
        <strain evidence="13 14">Jena</strain>
    </source>
</reference>
<dbReference type="Pfam" id="PF01663">
    <property type="entry name" value="Phosphodiest"/>
    <property type="match status" value="1"/>
</dbReference>
<evidence type="ECO:0000256" key="3">
    <source>
        <dbReference type="ARBA" id="ARBA00005315"/>
    </source>
</evidence>
<dbReference type="InterPro" id="IPR045687">
    <property type="entry name" value="PIGG/GPI7_C"/>
</dbReference>
<name>A0A2P6NZD9_9EUKA</name>
<feature type="transmembrane region" description="Helical" evidence="11">
    <location>
        <begin position="657"/>
        <end position="678"/>
    </location>
</feature>
<feature type="transmembrane region" description="Helical" evidence="11">
    <location>
        <begin position="503"/>
        <end position="522"/>
    </location>
</feature>
<evidence type="ECO:0000313" key="14">
    <source>
        <dbReference type="Proteomes" id="UP000241769"/>
    </source>
</evidence>
<evidence type="ECO:0000256" key="9">
    <source>
        <dbReference type="ARBA" id="ARBA00023136"/>
    </source>
</evidence>
<feature type="transmembrane region" description="Helical" evidence="11">
    <location>
        <begin position="735"/>
        <end position="753"/>
    </location>
</feature>
<feature type="transmembrane region" description="Helical" evidence="11">
    <location>
        <begin position="426"/>
        <end position="444"/>
    </location>
</feature>
<keyword evidence="10" id="KW-0325">Glycoprotein</keyword>
<dbReference type="STRING" id="1890364.A0A2P6NZD9"/>
<feature type="transmembrane region" description="Helical" evidence="11">
    <location>
        <begin position="464"/>
        <end position="482"/>
    </location>
</feature>
<feature type="transmembrane region" description="Helical" evidence="11">
    <location>
        <begin position="594"/>
        <end position="613"/>
    </location>
</feature>
<organism evidence="13 14">
    <name type="scientific">Planoprotostelium fungivorum</name>
    <dbReference type="NCBI Taxonomy" id="1890364"/>
    <lineage>
        <taxon>Eukaryota</taxon>
        <taxon>Amoebozoa</taxon>
        <taxon>Evosea</taxon>
        <taxon>Variosea</taxon>
        <taxon>Cavosteliida</taxon>
        <taxon>Cavosteliaceae</taxon>
        <taxon>Planoprotostelium</taxon>
    </lineage>
</organism>
<dbReference type="InParanoid" id="A0A2P6NZD9"/>
<evidence type="ECO:0000313" key="13">
    <source>
        <dbReference type="EMBL" id="PRP89326.1"/>
    </source>
</evidence>
<evidence type="ECO:0000256" key="8">
    <source>
        <dbReference type="ARBA" id="ARBA00022989"/>
    </source>
</evidence>
<dbReference type="UniPathway" id="UPA00196"/>
<protein>
    <submittedName>
        <fullName evidence="13">Transferase</fullName>
    </submittedName>
</protein>
<feature type="transmembrane region" description="Helical" evidence="11">
    <location>
        <begin position="528"/>
        <end position="546"/>
    </location>
</feature>
<dbReference type="Proteomes" id="UP000241769">
    <property type="component" value="Unassembled WGS sequence"/>
</dbReference>
<evidence type="ECO:0000256" key="4">
    <source>
        <dbReference type="ARBA" id="ARBA00022502"/>
    </source>
</evidence>
<dbReference type="GO" id="GO:0051267">
    <property type="term" value="F:CP2 mannose-ethanolamine phosphotransferase activity"/>
    <property type="evidence" value="ECO:0007669"/>
    <property type="project" value="TreeGrafter"/>
</dbReference>
<evidence type="ECO:0000256" key="6">
    <source>
        <dbReference type="ARBA" id="ARBA00022692"/>
    </source>
</evidence>
<dbReference type="CDD" id="cd16024">
    <property type="entry name" value="GPI_EPT_2"/>
    <property type="match status" value="1"/>
</dbReference>
<comment type="subcellular location">
    <subcellularLocation>
        <location evidence="1">Endoplasmic reticulum membrane</location>
        <topology evidence="1">Multi-pass membrane protein</topology>
    </subcellularLocation>
</comment>
<sequence>MIIFRAHWLAFFFLIVQLSGLWLFCLGFFPQKAPLPGLASKETDRPAPFTPIDEWREGKFDRLVFMVVDAFRAEFLFRENSHMMKTNQLLNGGSGHGFIASAAAPTVTLPRIKALTSGSIPNFLDFLMNFKSEALEGDNWVTQLKQAGKKIEFYGDDTWLKLFPDHFIRHDGTTSFYVSDTVEVDDNVTRHLNDIFSRDDWDVSILHYLGLDHVGHTGGPYSPLMKPKQMEMDDIISRIYSEISRTDASENKRTLFVFCSDHGMNEMGNHGGSTDGESQAVLALFSPHLRWDHQSPRKVEQVDLVPTLSLLMGVAIPKNSLGKVVQPIFDVLDEASQLRGLQINCHQQMKLMKNSPSFWNLQRDIPESAVSSRLSLLMKEAEELHEKWVQHKDVETFRSSKVKYLEFLEDMQDQWKRTLSNYDLPLLYASIYLLFLSSLGFIILSFHKMLYHRIVHISVSYQQMIFLLMIGCLSYGSTSIFCHEKLATLFRISDSALCGTSRIFILLGGALYLFSLTGSSTVEEEHQTWYFLSISLLIIRSSIAMHRDPTLSTSIKILVLLVSSRGLRSWNQTGNKWLGGPDTAKWLKEPEHSWIMTSTIIVSTAAPLLYHFFSQDDVVRPGEEQRVKPHRQMFLSLCSLASFLVALYRLEMVEDQILLARCIYLLLFLMTCTILHPLSSKRSNLMSKTNIERWMTIFYLLALLLHRTHNSGLIFLMALQSLAYLRLFLRSKEPVWLRVTPLLWLGAASFFTFGNSNSVATIDIGGAYTGLYTYNEIVVGSLTAIIALTGPLWWLLVIVYVIIIDRQLITKPHSDSDLKGPKSAFTLYAVFTCTILIALASVHQYLHSSVAHRKDQR</sequence>
<keyword evidence="14" id="KW-1185">Reference proteome</keyword>
<feature type="domain" description="GPI ethanolamine phosphate transferase 2 C-terminal" evidence="12">
    <location>
        <begin position="485"/>
        <end position="837"/>
    </location>
</feature>
<dbReference type="PANTHER" id="PTHR23072:SF0">
    <property type="entry name" value="GPI ETHANOLAMINE PHOSPHATE TRANSFERASE 2"/>
    <property type="match status" value="1"/>
</dbReference>